<sequence length="256" mass="29032">MAKIIGHTFLAKLGKKRLRPGGIKATNWLLKQADFINKEILEVACNIGTTSFMLAKKYKCHITAIDRDKNAILKAQEKLRKTNLASKLTFSLGNALMLDFKDNQFDIILNEAMLTMLNDESKHLALQQYQRVLKNNGILLTHDICFLTDDLELQKLISAELSKAINLQVVPRTIAEWKQIFKKAGFHNLAIKSGRATLLNPIGMIKDEGLLNTLKIIIRAHKKENKQQFKAMYRVFKNYKAAIGFIAVVSQINKPD</sequence>
<reference evidence="6 7" key="1">
    <citation type="submission" date="2017-11" db="EMBL/GenBank/DDBJ databases">
        <title>Complete genome sequence of Spiroplasma clarkii CN-5 (DSM 19994).</title>
        <authorList>
            <person name="Tsai Y.-M."/>
            <person name="Chang A."/>
            <person name="Lo W.-S."/>
            <person name="Kuo C.-H."/>
        </authorList>
    </citation>
    <scope>NUCLEOTIDE SEQUENCE [LARGE SCALE GENOMIC DNA]</scope>
    <source>
        <strain evidence="6 7">CN-5</strain>
    </source>
</reference>
<dbReference type="Proteomes" id="UP000231179">
    <property type="component" value="Chromosome"/>
</dbReference>
<comment type="pathway">
    <text evidence="4">Phospholipid metabolism.</text>
</comment>
<evidence type="ECO:0000256" key="1">
    <source>
        <dbReference type="ARBA" id="ARBA00005189"/>
    </source>
</evidence>
<keyword evidence="2 6" id="KW-0489">Methyltransferase</keyword>
<evidence type="ECO:0000256" key="3">
    <source>
        <dbReference type="ARBA" id="ARBA00022679"/>
    </source>
</evidence>
<keyword evidence="3 6" id="KW-0808">Transferase</keyword>
<gene>
    <name evidence="6" type="ORF">SCLAR_v1c12130</name>
</gene>
<dbReference type="InterPro" id="IPR029063">
    <property type="entry name" value="SAM-dependent_MTases_sf"/>
</dbReference>
<dbReference type="OrthoDB" id="43862at2"/>
<dbReference type="CDD" id="cd02440">
    <property type="entry name" value="AdoMet_MTases"/>
    <property type="match status" value="1"/>
</dbReference>
<evidence type="ECO:0000313" key="7">
    <source>
        <dbReference type="Proteomes" id="UP000231179"/>
    </source>
</evidence>
<keyword evidence="7" id="KW-1185">Reference proteome</keyword>
<organism evidence="6 7">
    <name type="scientific">Spiroplasma clarkii</name>
    <dbReference type="NCBI Taxonomy" id="2139"/>
    <lineage>
        <taxon>Bacteria</taxon>
        <taxon>Bacillati</taxon>
        <taxon>Mycoplasmatota</taxon>
        <taxon>Mollicutes</taxon>
        <taxon>Entomoplasmatales</taxon>
        <taxon>Spiroplasmataceae</taxon>
        <taxon>Spiroplasma</taxon>
    </lineage>
</organism>
<accession>A0A1Y0L2F4</accession>
<name>A0A1Y0L2F4_9MOLU</name>
<evidence type="ECO:0000259" key="5">
    <source>
        <dbReference type="Pfam" id="PF13847"/>
    </source>
</evidence>
<evidence type="ECO:0000256" key="2">
    <source>
        <dbReference type="ARBA" id="ARBA00022603"/>
    </source>
</evidence>
<proteinExistence type="predicted"/>
<comment type="pathway">
    <text evidence="1">Lipid metabolism.</text>
</comment>
<dbReference type="SUPFAM" id="SSF53335">
    <property type="entry name" value="S-adenosyl-L-methionine-dependent methyltransferases"/>
    <property type="match status" value="1"/>
</dbReference>
<dbReference type="AlphaFoldDB" id="A0A1Y0L2F4"/>
<dbReference type="Pfam" id="PF13847">
    <property type="entry name" value="Methyltransf_31"/>
    <property type="match status" value="1"/>
</dbReference>
<evidence type="ECO:0000313" key="6">
    <source>
        <dbReference type="EMBL" id="ATX71513.1"/>
    </source>
</evidence>
<dbReference type="PANTHER" id="PTHR44307:SF2">
    <property type="entry name" value="PHOSPHOETHANOLAMINE METHYLTRANSFERASE ISOFORM X1"/>
    <property type="match status" value="1"/>
</dbReference>
<evidence type="ECO:0000256" key="4">
    <source>
        <dbReference type="ARBA" id="ARBA00025707"/>
    </source>
</evidence>
<dbReference type="GO" id="GO:0008168">
    <property type="term" value="F:methyltransferase activity"/>
    <property type="evidence" value="ECO:0007669"/>
    <property type="project" value="UniProtKB-KW"/>
</dbReference>
<dbReference type="InterPro" id="IPR025714">
    <property type="entry name" value="Methyltranfer_dom"/>
</dbReference>
<feature type="domain" description="Methyltransferase" evidence="5">
    <location>
        <begin position="37"/>
        <end position="185"/>
    </location>
</feature>
<dbReference type="PANTHER" id="PTHR44307">
    <property type="entry name" value="PHOSPHOETHANOLAMINE METHYLTRANSFERASE"/>
    <property type="match status" value="1"/>
</dbReference>
<dbReference type="RefSeq" id="WP_100255044.1">
    <property type="nucleotide sequence ID" value="NZ_CP015819.1"/>
</dbReference>
<dbReference type="KEGG" id="scla:SCLARK_001728"/>
<dbReference type="GO" id="GO:0032259">
    <property type="term" value="P:methylation"/>
    <property type="evidence" value="ECO:0007669"/>
    <property type="project" value="UniProtKB-KW"/>
</dbReference>
<dbReference type="EMBL" id="CP024870">
    <property type="protein sequence ID" value="ATX71513.1"/>
    <property type="molecule type" value="Genomic_DNA"/>
</dbReference>
<dbReference type="Gene3D" id="3.40.50.150">
    <property type="entry name" value="Vaccinia Virus protein VP39"/>
    <property type="match status" value="1"/>
</dbReference>
<protein>
    <submittedName>
        <fullName evidence="6">SAM-dependent methyltransferase</fullName>
    </submittedName>
</protein>